<organism evidence="3 4">
    <name type="scientific">Saliphagus infecundisoli</name>
    <dbReference type="NCBI Taxonomy" id="1849069"/>
    <lineage>
        <taxon>Archaea</taxon>
        <taxon>Methanobacteriati</taxon>
        <taxon>Methanobacteriota</taxon>
        <taxon>Stenosarchaea group</taxon>
        <taxon>Halobacteria</taxon>
        <taxon>Halobacteriales</taxon>
        <taxon>Natrialbaceae</taxon>
        <taxon>Saliphagus</taxon>
    </lineage>
</organism>
<dbReference type="Pfam" id="PF00534">
    <property type="entry name" value="Glycos_transf_1"/>
    <property type="match status" value="1"/>
</dbReference>
<keyword evidence="3" id="KW-0328">Glycosyltransferase</keyword>
<dbReference type="AlphaFoldDB" id="A0ABD5QJ39"/>
<feature type="domain" description="Glycosyl transferase family 1" evidence="1">
    <location>
        <begin position="194"/>
        <end position="348"/>
    </location>
</feature>
<keyword evidence="4" id="KW-1185">Reference proteome</keyword>
<name>A0ABD5QJ39_9EURY</name>
<dbReference type="Pfam" id="PF13439">
    <property type="entry name" value="Glyco_transf_4"/>
    <property type="match status" value="1"/>
</dbReference>
<gene>
    <name evidence="3" type="ORF">ACFPFO_18420</name>
</gene>
<accession>A0ABD5QJ39</accession>
<dbReference type="GO" id="GO:0016757">
    <property type="term" value="F:glycosyltransferase activity"/>
    <property type="evidence" value="ECO:0007669"/>
    <property type="project" value="UniProtKB-KW"/>
</dbReference>
<evidence type="ECO:0000313" key="3">
    <source>
        <dbReference type="EMBL" id="MFC4989695.1"/>
    </source>
</evidence>
<protein>
    <submittedName>
        <fullName evidence="3">Glycosyltransferase</fullName>
        <ecNumber evidence="3">2.4.-.-</ecNumber>
    </submittedName>
</protein>
<evidence type="ECO:0000259" key="1">
    <source>
        <dbReference type="Pfam" id="PF00534"/>
    </source>
</evidence>
<keyword evidence="3" id="KW-0808">Transferase</keyword>
<evidence type="ECO:0000313" key="4">
    <source>
        <dbReference type="Proteomes" id="UP001595925"/>
    </source>
</evidence>
<dbReference type="InterPro" id="IPR028098">
    <property type="entry name" value="Glyco_trans_4-like_N"/>
</dbReference>
<dbReference type="PANTHER" id="PTHR12526">
    <property type="entry name" value="GLYCOSYLTRANSFERASE"/>
    <property type="match status" value="1"/>
</dbReference>
<feature type="domain" description="Glycosyltransferase subfamily 4-like N-terminal" evidence="2">
    <location>
        <begin position="16"/>
        <end position="174"/>
    </location>
</feature>
<dbReference type="RefSeq" id="WP_224829306.1">
    <property type="nucleotide sequence ID" value="NZ_JAIVEF010000019.1"/>
</dbReference>
<dbReference type="EC" id="2.4.-.-" evidence="3"/>
<proteinExistence type="predicted"/>
<dbReference type="Proteomes" id="UP001595925">
    <property type="component" value="Unassembled WGS sequence"/>
</dbReference>
<dbReference type="SUPFAM" id="SSF53756">
    <property type="entry name" value="UDP-Glycosyltransferase/glycogen phosphorylase"/>
    <property type="match status" value="1"/>
</dbReference>
<dbReference type="Gene3D" id="3.40.50.2000">
    <property type="entry name" value="Glycogen Phosphorylase B"/>
    <property type="match status" value="2"/>
</dbReference>
<dbReference type="EMBL" id="JBHSJG010000053">
    <property type="protein sequence ID" value="MFC4989695.1"/>
    <property type="molecule type" value="Genomic_DNA"/>
</dbReference>
<sequence>MITTAFLIGNLNKEHGGAQQLLYNICSSLPNKEFDITVYYMFGEGTFQKQFERGGVNVVPLNSKSNYDIRTFFGLVNRLRKQRPDILHTNSPISGAWGRVAGQMAGVENIISTEHSVHTGYGPLTRYVNGLTLPLANVAVGVSHSVTRSFHDWERILLSSTTEQYTIQNGVDVQKIESQFENCESALSTHSPFSLNDTIIGTVGRLAEPKGIEYLVRSLPLVKQEYPQAKLLIVGGGPRRQKLEQLGEQVGVDDSIHFSGYVSNVYPLLPNFTVAAFPSLWEGFGLAPVETMVAEVPIVASEIDTFEEVIGDAGMLVPPKDPAALAEAITSLLDDQDRRCELGARGYDRAIERFSITNTVNAYAGLYRDLMATDA</sequence>
<evidence type="ECO:0000259" key="2">
    <source>
        <dbReference type="Pfam" id="PF13439"/>
    </source>
</evidence>
<reference evidence="3 4" key="1">
    <citation type="journal article" date="2019" name="Int. J. Syst. Evol. Microbiol.">
        <title>The Global Catalogue of Microorganisms (GCM) 10K type strain sequencing project: providing services to taxonomists for standard genome sequencing and annotation.</title>
        <authorList>
            <consortium name="The Broad Institute Genomics Platform"/>
            <consortium name="The Broad Institute Genome Sequencing Center for Infectious Disease"/>
            <person name="Wu L."/>
            <person name="Ma J."/>
        </authorList>
    </citation>
    <scope>NUCLEOTIDE SEQUENCE [LARGE SCALE GENOMIC DNA]</scope>
    <source>
        <strain evidence="3 4">CGMCC 1.15824</strain>
    </source>
</reference>
<dbReference type="InterPro" id="IPR001296">
    <property type="entry name" value="Glyco_trans_1"/>
</dbReference>
<dbReference type="PANTHER" id="PTHR12526:SF630">
    <property type="entry name" value="GLYCOSYLTRANSFERASE"/>
    <property type="match status" value="1"/>
</dbReference>
<comment type="caution">
    <text evidence="3">The sequence shown here is derived from an EMBL/GenBank/DDBJ whole genome shotgun (WGS) entry which is preliminary data.</text>
</comment>